<organism evidence="1 2">
    <name type="scientific">Shewanella benthica</name>
    <dbReference type="NCBI Taxonomy" id="43661"/>
    <lineage>
        <taxon>Bacteria</taxon>
        <taxon>Pseudomonadati</taxon>
        <taxon>Pseudomonadota</taxon>
        <taxon>Gammaproteobacteria</taxon>
        <taxon>Alteromonadales</taxon>
        <taxon>Shewanellaceae</taxon>
        <taxon>Shewanella</taxon>
    </lineage>
</organism>
<dbReference type="Proteomes" id="UP000250123">
    <property type="component" value="Chromosome SHEWBE"/>
</dbReference>
<evidence type="ECO:0000313" key="2">
    <source>
        <dbReference type="Proteomes" id="UP000250123"/>
    </source>
</evidence>
<dbReference type="KEGG" id="sbk:SHEWBE_1556"/>
<reference evidence="2" key="1">
    <citation type="submission" date="2018-06" db="EMBL/GenBank/DDBJ databases">
        <authorList>
            <person name="Cea G.-C."/>
            <person name="William W."/>
        </authorList>
    </citation>
    <scope>NUCLEOTIDE SEQUENCE [LARGE SCALE GENOMIC DNA]</scope>
    <source>
        <strain evidence="2">DB21MT-2</strain>
    </source>
</reference>
<protein>
    <submittedName>
        <fullName evidence="1">Uncharacterized protein</fullName>
    </submittedName>
</protein>
<proteinExistence type="predicted"/>
<name>A0A330LZU9_9GAMM</name>
<dbReference type="AlphaFoldDB" id="A0A330LZU9"/>
<evidence type="ECO:0000313" key="1">
    <source>
        <dbReference type="EMBL" id="SQH75522.1"/>
    </source>
</evidence>
<sequence length="187" mass="21784">MDSWKDTKEFIALNGQFKHAEHSPTLTSWLLVWECDKDARVIDLMMSYCANNDLIPTSQMVKAVGELAALRLNGELKEYKDSRVYLEVKEAVFKNMFHMIDYCHLGQDKASINGAKILKFKSISDSRIKLIQPNSLKAQYRDWRAKHESYLNKILEVTPHWGVKEIEEYLKQYEVVELSDLEVGQLR</sequence>
<gene>
    <name evidence="1" type="ORF">SHEWBE_1556</name>
</gene>
<dbReference type="RefSeq" id="WP_112352016.1">
    <property type="nucleotide sequence ID" value="NZ_LS483452.1"/>
</dbReference>
<dbReference type="EMBL" id="LS483452">
    <property type="protein sequence ID" value="SQH75522.1"/>
    <property type="molecule type" value="Genomic_DNA"/>
</dbReference>
<accession>A0A330LZU9</accession>